<reference evidence="2" key="1">
    <citation type="submission" date="2017-02" db="UniProtKB">
        <authorList>
            <consortium name="WormBaseParasite"/>
        </authorList>
    </citation>
    <scope>IDENTIFICATION</scope>
</reference>
<dbReference type="AlphaFoldDB" id="A0A0M3KH94"/>
<organism evidence="2">
    <name type="scientific">Anisakis simplex</name>
    <name type="common">Herring worm</name>
    <dbReference type="NCBI Taxonomy" id="6269"/>
    <lineage>
        <taxon>Eukaryota</taxon>
        <taxon>Metazoa</taxon>
        <taxon>Ecdysozoa</taxon>
        <taxon>Nematoda</taxon>
        <taxon>Chromadorea</taxon>
        <taxon>Rhabditida</taxon>
        <taxon>Spirurina</taxon>
        <taxon>Ascaridomorpha</taxon>
        <taxon>Ascaridoidea</taxon>
        <taxon>Anisakidae</taxon>
        <taxon>Anisakis</taxon>
        <taxon>Anisakis simplex complex</taxon>
    </lineage>
</organism>
<feature type="domain" description="PH-like" evidence="1">
    <location>
        <begin position="9"/>
        <end position="106"/>
    </location>
</feature>
<proteinExistence type="predicted"/>
<protein>
    <submittedName>
        <fullName evidence="2">ULP_PROTEASE domain-containing protein</fullName>
    </submittedName>
</protein>
<evidence type="ECO:0000259" key="1">
    <source>
        <dbReference type="Pfam" id="PF25359"/>
    </source>
</evidence>
<evidence type="ECO:0000313" key="2">
    <source>
        <dbReference type="WBParaSite" id="ASIM_0002035901-mRNA-1"/>
    </source>
</evidence>
<dbReference type="Pfam" id="PF25359">
    <property type="entry name" value="PH_met_RdRP"/>
    <property type="match status" value="1"/>
</dbReference>
<accession>A0A0M3KH94</accession>
<name>A0A0M3KH94_ANISI</name>
<dbReference type="WBParaSite" id="ASIM_0002035901-mRNA-1">
    <property type="protein sequence ID" value="ASIM_0002035901-mRNA-1"/>
    <property type="gene ID" value="ASIM_0002035901"/>
</dbReference>
<sequence length="279" mass="31109">LIDANTHSTDAGVHFIRIFFQLNYPPEIRKFQKKPADADDKFYSEGNRWRSIPEDNNDSRDNCAAINDSPTMCLQFTSELKDECLYEILSRIYMRVALPLEFTNVDVARFKTSDYVPMPVSYVGCDHRACAGEQLYTATSHRNGDNTDSEVTTAAATPSSNCNITTTGSGQTAASSSSSYEPPYPKVDLECYQKIVDCGVFGLEYLIAALMTRGAIVKDQLLISAQKRNEFVDLVVQRFHEDREVSESFLCANFLFHSSSFLVITPSQSGCSVLHLDGI</sequence>
<dbReference type="InterPro" id="IPR057493">
    <property type="entry name" value="PH_RdRP-assoc"/>
</dbReference>